<reference evidence="1 2" key="1">
    <citation type="submission" date="2016-10" db="EMBL/GenBank/DDBJ databases">
        <title>Rodentibacter gen. nov. and new species.</title>
        <authorList>
            <person name="Christensen H."/>
        </authorList>
    </citation>
    <scope>NUCLEOTIDE SEQUENCE [LARGE SCALE GENOMIC DNA]</scope>
    <source>
        <strain evidence="1 2">CCUG17206</strain>
    </source>
</reference>
<proteinExistence type="predicted"/>
<comment type="caution">
    <text evidence="1">The sequence shown here is derived from an EMBL/GenBank/DDBJ whole genome shotgun (WGS) entry which is preliminary data.</text>
</comment>
<dbReference type="EMBL" id="MLHJ01000135">
    <property type="protein sequence ID" value="OOF38992.1"/>
    <property type="molecule type" value="Genomic_DNA"/>
</dbReference>
<dbReference type="AlphaFoldDB" id="A0A1V3IF31"/>
<gene>
    <name evidence="1" type="ORF">BKK50_11220</name>
</gene>
<dbReference type="Proteomes" id="UP000189433">
    <property type="component" value="Unassembled WGS sequence"/>
</dbReference>
<evidence type="ECO:0000313" key="2">
    <source>
        <dbReference type="Proteomes" id="UP000189433"/>
    </source>
</evidence>
<protein>
    <submittedName>
        <fullName evidence="1">Uncharacterized protein</fullName>
    </submittedName>
</protein>
<organism evidence="1 2">
    <name type="scientific">Rodentibacter rarus</name>
    <dbReference type="NCBI Taxonomy" id="1908260"/>
    <lineage>
        <taxon>Bacteria</taxon>
        <taxon>Pseudomonadati</taxon>
        <taxon>Pseudomonadota</taxon>
        <taxon>Gammaproteobacteria</taxon>
        <taxon>Pasteurellales</taxon>
        <taxon>Pasteurellaceae</taxon>
        <taxon>Rodentibacter</taxon>
    </lineage>
</organism>
<dbReference type="RefSeq" id="WP_077418213.1">
    <property type="nucleotide sequence ID" value="NZ_MLHJ01000135.1"/>
</dbReference>
<name>A0A1V3IF31_9PAST</name>
<evidence type="ECO:0000313" key="1">
    <source>
        <dbReference type="EMBL" id="OOF38992.1"/>
    </source>
</evidence>
<keyword evidence="2" id="KW-1185">Reference proteome</keyword>
<sequence>MSGNQNGYIQIPLRYAFKYALPLLQQKYTINGKPTDSLTNEKIVAEFFDMAEQIQNEYAKRYGDFSVYNLKD</sequence>
<accession>A0A1V3IF31</accession>